<dbReference type="InterPro" id="IPR003807">
    <property type="entry name" value="DUF202"/>
</dbReference>
<evidence type="ECO:0000256" key="6">
    <source>
        <dbReference type="SAM" id="Phobius"/>
    </source>
</evidence>
<gene>
    <name evidence="8" type="ORF">NTE_00325</name>
</gene>
<evidence type="ECO:0000259" key="7">
    <source>
        <dbReference type="Pfam" id="PF02656"/>
    </source>
</evidence>
<keyword evidence="3 6" id="KW-0812">Transmembrane</keyword>
<dbReference type="RefSeq" id="WP_148699392.1">
    <property type="nucleotide sequence ID" value="NZ_CP007174.1"/>
</dbReference>
<sequence length="146" mass="16246">MPDDENRRRPIDLAQQYLANERTFLSWLRTSIALIGLGFVVARFGLFLREFQLVVIQREVEAAASSSNNVIQQLPEHSFSSILGVLMIALGVALIFYSLKSYRDGNKEIESGVYVPKKSVVYTGAILLAIFGGATILYLLTVSLMM</sequence>
<keyword evidence="5 6" id="KW-0472">Membrane</keyword>
<feature type="domain" description="DUF202" evidence="7">
    <location>
        <begin position="16"/>
        <end position="103"/>
    </location>
</feature>
<dbReference type="Proteomes" id="UP000028194">
    <property type="component" value="Chromosome"/>
</dbReference>
<dbReference type="OrthoDB" id="11908at2157"/>
<feature type="transmembrane region" description="Helical" evidence="6">
    <location>
        <begin position="119"/>
        <end position="140"/>
    </location>
</feature>
<feature type="transmembrane region" description="Helical" evidence="6">
    <location>
        <begin position="27"/>
        <end position="48"/>
    </location>
</feature>
<dbReference type="PANTHER" id="PTHR34187:SF2">
    <property type="entry name" value="DUF202 DOMAIN-CONTAINING PROTEIN"/>
    <property type="match status" value="1"/>
</dbReference>
<dbReference type="eggNOG" id="arCOG05380">
    <property type="taxonomic scope" value="Archaea"/>
</dbReference>
<dbReference type="EMBL" id="CP007174">
    <property type="protein sequence ID" value="AIF82407.1"/>
    <property type="molecule type" value="Genomic_DNA"/>
</dbReference>
<keyword evidence="9" id="KW-1185">Reference proteome</keyword>
<comment type="subcellular location">
    <subcellularLocation>
        <location evidence="1">Cell membrane</location>
        <topology evidence="1">Multi-pass membrane protein</topology>
    </subcellularLocation>
</comment>
<evidence type="ECO:0000256" key="5">
    <source>
        <dbReference type="ARBA" id="ARBA00023136"/>
    </source>
</evidence>
<dbReference type="Pfam" id="PF02656">
    <property type="entry name" value="DUF202"/>
    <property type="match status" value="1"/>
</dbReference>
<dbReference type="GeneID" id="41596224"/>
<evidence type="ECO:0000256" key="3">
    <source>
        <dbReference type="ARBA" id="ARBA00022692"/>
    </source>
</evidence>
<evidence type="ECO:0000256" key="1">
    <source>
        <dbReference type="ARBA" id="ARBA00004651"/>
    </source>
</evidence>
<name>A0A075MNL8_9ARCH</name>
<organism evidence="8 9">
    <name type="scientific">Candidatus Nitrososphaera evergladensis SR1</name>
    <dbReference type="NCBI Taxonomy" id="1459636"/>
    <lineage>
        <taxon>Archaea</taxon>
        <taxon>Nitrososphaerota</taxon>
        <taxon>Nitrososphaeria</taxon>
        <taxon>Nitrososphaerales</taxon>
        <taxon>Nitrososphaeraceae</taxon>
        <taxon>Nitrososphaera</taxon>
    </lineage>
</organism>
<protein>
    <submittedName>
        <fullName evidence="8">Putative membrane protein</fullName>
    </submittedName>
</protein>
<evidence type="ECO:0000256" key="4">
    <source>
        <dbReference type="ARBA" id="ARBA00022989"/>
    </source>
</evidence>
<reference evidence="8 9" key="1">
    <citation type="journal article" date="2014" name="PLoS ONE">
        <title>Genome Sequence of Candidatus Nitrososphaera evergladensis from Group I.1b Enriched from Everglades Soil Reveals Novel Genomic Features of the Ammonia-Oxidizing Archaea.</title>
        <authorList>
            <person name="Zhalnina K.V."/>
            <person name="Dias R."/>
            <person name="Leonard M.T."/>
            <person name="Dorr de Quadros P."/>
            <person name="Camargo F.A."/>
            <person name="Drew J.C."/>
            <person name="Farmerie W.G."/>
            <person name="Daroub S.H."/>
            <person name="Triplett E.W."/>
        </authorList>
    </citation>
    <scope>NUCLEOTIDE SEQUENCE [LARGE SCALE GENOMIC DNA]</scope>
    <source>
        <strain evidence="8 9">SR1</strain>
    </source>
</reference>
<accession>A0A075MNL8</accession>
<dbReference type="GO" id="GO:0005886">
    <property type="term" value="C:plasma membrane"/>
    <property type="evidence" value="ECO:0007669"/>
    <property type="project" value="UniProtKB-SubCell"/>
</dbReference>
<evidence type="ECO:0000256" key="2">
    <source>
        <dbReference type="ARBA" id="ARBA00022475"/>
    </source>
</evidence>
<proteinExistence type="predicted"/>
<keyword evidence="4 6" id="KW-1133">Transmembrane helix</keyword>
<dbReference type="PANTHER" id="PTHR34187">
    <property type="entry name" value="FGR18P"/>
    <property type="match status" value="1"/>
</dbReference>
<evidence type="ECO:0000313" key="9">
    <source>
        <dbReference type="Proteomes" id="UP000028194"/>
    </source>
</evidence>
<evidence type="ECO:0000313" key="8">
    <source>
        <dbReference type="EMBL" id="AIF82407.1"/>
    </source>
</evidence>
<dbReference type="InterPro" id="IPR052053">
    <property type="entry name" value="IM_YidH-like"/>
</dbReference>
<dbReference type="HOGENOM" id="CLU_053359_6_1_2"/>
<keyword evidence="2" id="KW-1003">Cell membrane</keyword>
<dbReference type="KEGG" id="nev:NTE_00325"/>
<dbReference type="AlphaFoldDB" id="A0A075MNL8"/>
<feature type="transmembrane region" description="Helical" evidence="6">
    <location>
        <begin position="79"/>
        <end position="99"/>
    </location>
</feature>